<evidence type="ECO:0000313" key="2">
    <source>
        <dbReference type="Proteomes" id="UP000654918"/>
    </source>
</evidence>
<reference evidence="1" key="1">
    <citation type="journal article" date="2020" name="Phytopathology">
        <title>Genome Sequence Resources of Colletotrichum truncatum, C. plurivorum, C. musicola, and C. sojae: Four Species Pathogenic to Soybean (Glycine max).</title>
        <authorList>
            <person name="Rogerio F."/>
            <person name="Boufleur T.R."/>
            <person name="Ciampi-Guillardi M."/>
            <person name="Sukno S.A."/>
            <person name="Thon M.R."/>
            <person name="Massola Junior N.S."/>
            <person name="Baroncelli R."/>
        </authorList>
    </citation>
    <scope>NUCLEOTIDE SEQUENCE</scope>
    <source>
        <strain evidence="1">LFN00145</strain>
    </source>
</reference>
<organism evidence="1 2">
    <name type="scientific">Colletotrichum plurivorum</name>
    <dbReference type="NCBI Taxonomy" id="2175906"/>
    <lineage>
        <taxon>Eukaryota</taxon>
        <taxon>Fungi</taxon>
        <taxon>Dikarya</taxon>
        <taxon>Ascomycota</taxon>
        <taxon>Pezizomycotina</taxon>
        <taxon>Sordariomycetes</taxon>
        <taxon>Hypocreomycetidae</taxon>
        <taxon>Glomerellales</taxon>
        <taxon>Glomerellaceae</taxon>
        <taxon>Colletotrichum</taxon>
        <taxon>Colletotrichum orchidearum species complex</taxon>
    </lineage>
</organism>
<sequence>MHSSPEEIKAAVKAYRARIAGHNRRIMEAYMPLITTAELEPDDYCSGDEEEDVHELRMEGLMAIFDRRLPDLISSPAELFDHWDELVARYDLDGTGGVVDEEHLTHCEEYFSHLEPALKATCREDVRDSIAIPPEFRELAKHVRGLTGPGFTEEYKSRYQALFWPGPDYGRHAAKRVAETVRTPKQLGDEYNAFWEYAGGWEPGCGYDCFFSVVYCRRRAEPGRETTGPWVWRYESNDPMDPGSFDTIPELLEWYAGYRERGMPDVGEFTEEDFFRGGLEF</sequence>
<dbReference type="Proteomes" id="UP000654918">
    <property type="component" value="Unassembled WGS sequence"/>
</dbReference>
<evidence type="ECO:0000313" key="1">
    <source>
        <dbReference type="EMBL" id="KAF6830888.1"/>
    </source>
</evidence>
<dbReference type="EMBL" id="WIGO01000088">
    <property type="protein sequence ID" value="KAF6830888.1"/>
    <property type="molecule type" value="Genomic_DNA"/>
</dbReference>
<name>A0A8H6KH51_9PEZI</name>
<comment type="caution">
    <text evidence="1">The sequence shown here is derived from an EMBL/GenBank/DDBJ whole genome shotgun (WGS) entry which is preliminary data.</text>
</comment>
<dbReference type="AlphaFoldDB" id="A0A8H6KH51"/>
<accession>A0A8H6KH51</accession>
<keyword evidence="2" id="KW-1185">Reference proteome</keyword>
<proteinExistence type="predicted"/>
<gene>
    <name evidence="1" type="ORF">CPLU01_07077</name>
</gene>
<protein>
    <submittedName>
        <fullName evidence="1">Uncharacterized protein</fullName>
    </submittedName>
</protein>